<keyword evidence="1" id="KW-0472">Membrane</keyword>
<protein>
    <submittedName>
        <fullName evidence="2">Uncharacterized protein</fullName>
    </submittedName>
</protein>
<dbReference type="AlphaFoldDB" id="A0A1G6JXQ9"/>
<evidence type="ECO:0000313" key="3">
    <source>
        <dbReference type="Proteomes" id="UP000242501"/>
    </source>
</evidence>
<dbReference type="OrthoDB" id="8611964at2"/>
<dbReference type="STRING" id="1219383.SAMN05421733_11317"/>
<evidence type="ECO:0000313" key="2">
    <source>
        <dbReference type="EMBL" id="SDC23504.1"/>
    </source>
</evidence>
<feature type="transmembrane region" description="Helical" evidence="1">
    <location>
        <begin position="53"/>
        <end position="71"/>
    </location>
</feature>
<evidence type="ECO:0000256" key="1">
    <source>
        <dbReference type="SAM" id="Phobius"/>
    </source>
</evidence>
<keyword evidence="1" id="KW-0812">Transmembrane</keyword>
<accession>A0A1G6JXQ9</accession>
<sequence>MNVLVWILLFLFNSLVLKWILSWGGAKWISRYWLNVFVFGLLFSNFNEEQVKAWALIIWFVFTLWFIVGLISPQYRIFNSLIFSKGIY</sequence>
<name>A0A1G6JXQ9_9GAMM</name>
<feature type="transmembrane region" description="Helical" evidence="1">
    <location>
        <begin position="28"/>
        <end position="46"/>
    </location>
</feature>
<keyword evidence="3" id="KW-1185">Reference proteome</keyword>
<keyword evidence="1" id="KW-1133">Transmembrane helix</keyword>
<proteinExistence type="predicted"/>
<gene>
    <name evidence="2" type="ORF">SAMN05421733_11317</name>
</gene>
<dbReference type="RefSeq" id="WP_092749824.1">
    <property type="nucleotide sequence ID" value="NZ_FMYL01000013.1"/>
</dbReference>
<dbReference type="Proteomes" id="UP000242501">
    <property type="component" value="Unassembled WGS sequence"/>
</dbReference>
<reference evidence="3" key="1">
    <citation type="submission" date="2016-09" db="EMBL/GenBank/DDBJ databases">
        <authorList>
            <person name="Varghese N."/>
            <person name="Submissions S."/>
        </authorList>
    </citation>
    <scope>NUCLEOTIDE SEQUENCE [LARGE SCALE GENOMIC DNA]</scope>
    <source>
        <strain evidence="3">ANC 4422</strain>
    </source>
</reference>
<organism evidence="2 3">
    <name type="scientific">Acinetobacter boissieri</name>
    <dbReference type="NCBI Taxonomy" id="1219383"/>
    <lineage>
        <taxon>Bacteria</taxon>
        <taxon>Pseudomonadati</taxon>
        <taxon>Pseudomonadota</taxon>
        <taxon>Gammaproteobacteria</taxon>
        <taxon>Moraxellales</taxon>
        <taxon>Moraxellaceae</taxon>
        <taxon>Acinetobacter</taxon>
    </lineage>
</organism>
<dbReference type="EMBL" id="FMYL01000013">
    <property type="protein sequence ID" value="SDC23504.1"/>
    <property type="molecule type" value="Genomic_DNA"/>
</dbReference>